<evidence type="ECO:0000259" key="6">
    <source>
        <dbReference type="Pfam" id="PF07993"/>
    </source>
</evidence>
<dbReference type="Proteomes" id="UP001652626">
    <property type="component" value="Chromosome 30"/>
</dbReference>
<feature type="domain" description="Thioester reductase (TE)" evidence="6">
    <location>
        <begin position="26"/>
        <end position="296"/>
    </location>
</feature>
<keyword evidence="7" id="KW-1185">Reference proteome</keyword>
<proteinExistence type="inferred from homology"/>
<keyword evidence="4" id="KW-0812">Transmembrane</keyword>
<feature type="domain" description="Fatty acyl-CoA reductase C-terminal" evidence="5">
    <location>
        <begin position="371"/>
        <end position="463"/>
    </location>
</feature>
<protein>
    <recommendedName>
        <fullName evidence="4">Fatty acyl-CoA reductase</fullName>
        <ecNumber evidence="4">1.2.1.84</ecNumber>
    </recommendedName>
</protein>
<dbReference type="InterPro" id="IPR036291">
    <property type="entry name" value="NAD(P)-bd_dom_sf"/>
</dbReference>
<feature type="transmembrane region" description="Helical" evidence="4">
    <location>
        <begin position="366"/>
        <end position="387"/>
    </location>
</feature>
<dbReference type="InterPro" id="IPR013120">
    <property type="entry name" value="FAR_NAD-bd"/>
</dbReference>
<dbReference type="CDD" id="cd05236">
    <property type="entry name" value="FAR-N_SDR_e"/>
    <property type="match status" value="1"/>
</dbReference>
<dbReference type="PANTHER" id="PTHR11011">
    <property type="entry name" value="MALE STERILITY PROTEIN 2-RELATED"/>
    <property type="match status" value="1"/>
</dbReference>
<comment type="function">
    <text evidence="4">Catalyzes the reduction of fatty acyl-CoA to fatty alcohols.</text>
</comment>
<gene>
    <name evidence="8" type="primary">LOC113391720</name>
</gene>
<keyword evidence="4" id="KW-0472">Membrane</keyword>
<evidence type="ECO:0000256" key="3">
    <source>
        <dbReference type="ARBA" id="ARBA00023098"/>
    </source>
</evidence>
<dbReference type="EC" id="1.2.1.84" evidence="4"/>
<keyword evidence="4" id="KW-1133">Transmembrane helix</keyword>
<dbReference type="SUPFAM" id="SSF51735">
    <property type="entry name" value="NAD(P)-binding Rossmann-fold domains"/>
    <property type="match status" value="1"/>
</dbReference>
<dbReference type="Pfam" id="PF03015">
    <property type="entry name" value="Sterile"/>
    <property type="match status" value="1"/>
</dbReference>
<dbReference type="RefSeq" id="XP_064076070.1">
    <property type="nucleotide sequence ID" value="XM_064220000.1"/>
</dbReference>
<organism evidence="7 8">
    <name type="scientific">Vanessa tameamea</name>
    <name type="common">Kamehameha butterfly</name>
    <dbReference type="NCBI Taxonomy" id="334116"/>
    <lineage>
        <taxon>Eukaryota</taxon>
        <taxon>Metazoa</taxon>
        <taxon>Ecdysozoa</taxon>
        <taxon>Arthropoda</taxon>
        <taxon>Hexapoda</taxon>
        <taxon>Insecta</taxon>
        <taxon>Pterygota</taxon>
        <taxon>Neoptera</taxon>
        <taxon>Endopterygota</taxon>
        <taxon>Lepidoptera</taxon>
        <taxon>Glossata</taxon>
        <taxon>Ditrysia</taxon>
        <taxon>Papilionoidea</taxon>
        <taxon>Nymphalidae</taxon>
        <taxon>Nymphalinae</taxon>
        <taxon>Vanessa</taxon>
    </lineage>
</organism>
<comment type="catalytic activity">
    <reaction evidence="4">
        <text>a long-chain fatty acyl-CoA + 2 NADPH + 2 H(+) = a long-chain primary fatty alcohol + 2 NADP(+) + CoA</text>
        <dbReference type="Rhea" id="RHEA:52716"/>
        <dbReference type="ChEBI" id="CHEBI:15378"/>
        <dbReference type="ChEBI" id="CHEBI:57287"/>
        <dbReference type="ChEBI" id="CHEBI:57783"/>
        <dbReference type="ChEBI" id="CHEBI:58349"/>
        <dbReference type="ChEBI" id="CHEBI:77396"/>
        <dbReference type="ChEBI" id="CHEBI:83139"/>
        <dbReference type="EC" id="1.2.1.84"/>
    </reaction>
</comment>
<name>A0ABM4AXQ1_VANTA</name>
<evidence type="ECO:0000313" key="8">
    <source>
        <dbReference type="RefSeq" id="XP_064076070.1"/>
    </source>
</evidence>
<keyword evidence="4" id="KW-0560">Oxidoreductase</keyword>
<evidence type="ECO:0000256" key="4">
    <source>
        <dbReference type="RuleBase" id="RU363097"/>
    </source>
</evidence>
<dbReference type="InterPro" id="IPR033640">
    <property type="entry name" value="FAR_C"/>
</dbReference>
<evidence type="ECO:0000256" key="1">
    <source>
        <dbReference type="ARBA" id="ARBA00005928"/>
    </source>
</evidence>
<reference evidence="8" key="1">
    <citation type="submission" date="2025-08" db="UniProtKB">
        <authorList>
            <consortium name="RefSeq"/>
        </authorList>
    </citation>
    <scope>IDENTIFICATION</scope>
    <source>
        <tissue evidence="8">Whole body</tissue>
    </source>
</reference>
<evidence type="ECO:0000313" key="7">
    <source>
        <dbReference type="Proteomes" id="UP001652626"/>
    </source>
</evidence>
<accession>A0ABM4AXQ1</accession>
<dbReference type="Gene3D" id="3.40.50.720">
    <property type="entry name" value="NAD(P)-binding Rossmann-like Domain"/>
    <property type="match status" value="1"/>
</dbReference>
<comment type="similarity">
    <text evidence="1 4">Belongs to the fatty acyl-CoA reductase family.</text>
</comment>
<keyword evidence="3 4" id="KW-0443">Lipid metabolism</keyword>
<feature type="transmembrane region" description="Helical" evidence="4">
    <location>
        <begin position="480"/>
        <end position="498"/>
    </location>
</feature>
<dbReference type="CDD" id="cd09071">
    <property type="entry name" value="FAR_C"/>
    <property type="match status" value="1"/>
</dbReference>
<keyword evidence="4" id="KW-0521">NADP</keyword>
<dbReference type="InterPro" id="IPR026055">
    <property type="entry name" value="FAR"/>
</dbReference>
<evidence type="ECO:0000259" key="5">
    <source>
        <dbReference type="Pfam" id="PF03015"/>
    </source>
</evidence>
<keyword evidence="2 4" id="KW-0444">Lipid biosynthesis</keyword>
<dbReference type="GeneID" id="113391720"/>
<dbReference type="PANTHER" id="PTHR11011:SF24">
    <property type="entry name" value="FATTY ACYL-COA REDUCTASE"/>
    <property type="match status" value="1"/>
</dbReference>
<dbReference type="Pfam" id="PF07993">
    <property type="entry name" value="NAD_binding_4"/>
    <property type="match status" value="1"/>
</dbReference>
<evidence type="ECO:0000256" key="2">
    <source>
        <dbReference type="ARBA" id="ARBA00022516"/>
    </source>
</evidence>
<sequence length="509" mass="59144">MTFLEDRDLEDVPNIPEYYKGKTIFITGGSGFMGKVLIEKLLYSCTDLDRIYLLLRTKKNVTPEERLSVIYRSNCFDRLRKEKPGVFQSKVFFIAGDIMETGLGISDEDRTLIVNRTHIIFHAAASVRFDDSLKTATKLNLLGTKEVIELATEVRNLECLIHVSTAYSNTNRDPIEEVIYPPHIDWREMLQVCQELDDHTLQVLTPKYIGELPNTYVFTKQLAEHVVYEYKGKLPVVIIRPSIVISSYEDPFPGWIDNYNGPTGILVGCGKGILRTLYSSPDMILDYVPVDFTIRSCIVASWIRGTKALSPTDDIPIYNSCAGKLKNITLQELVDIGKEIVEAIPLDNMIWTYHVTVTKSLFMFNIYVMALHTIPAIFVDLLLTIFGKKPMLLKIQRRVYVSNLALQYFLIQQWTFSNTNLIYLRSKIKEEDRKEFYYEIEKIDKYEFFKKSCAAGRKYLLKEKDENLPKARIHHQRIRFLDKLLKFIFYGLIFWWLINTNFIKNLFMS</sequence>